<dbReference type="AlphaFoldDB" id="A0A0U2MB31"/>
<accession>A0A0U2MB31</accession>
<protein>
    <submittedName>
        <fullName evidence="1">Uncharacterized protein</fullName>
    </submittedName>
</protein>
<name>A0A0U2MB31_9CREN</name>
<dbReference type="EMBL" id="CP006867">
    <property type="protein sequence ID" value="ALU12541.1"/>
    <property type="molecule type" value="Genomic_DNA"/>
</dbReference>
<dbReference type="RefSeq" id="WP_075049928.1">
    <property type="nucleotide sequence ID" value="NZ_CP006867.1"/>
</dbReference>
<dbReference type="STRING" id="940295.EYM_05005"/>
<dbReference type="OrthoDB" id="385716at2157"/>
<reference evidence="1 2" key="1">
    <citation type="submission" date="2013-11" db="EMBL/GenBank/DDBJ databases">
        <title>Comparative genomics of Ignicoccus.</title>
        <authorList>
            <person name="Podar M."/>
        </authorList>
    </citation>
    <scope>NUCLEOTIDE SEQUENCE [LARGE SCALE GENOMIC DNA]</scope>
    <source>
        <strain evidence="1 2">DSM 13165</strain>
    </source>
</reference>
<sequence>MAKTGFIILRGHELKDFVRLYKVAKVVSLETDDPIVVVVDEHTLDSIPDDQLFLVFIPLPLMFKIAKSAPQPTIEEVREEVKEEGASSEGQLAEEIIEESITERKLKQLVEFVKWELGDESKKLPFRILDVTYERDPDLNLWTLKVRMGKVEKLSVSVVGVSKILYMNLIEKMQEIGFIEPLVAVVSLEGQTLYVVVDTVIDNLIKTVLTSSGLVMKDNLITINVAENMINALIVAERSPDSKVGLFSGYKIAEEIAKIIKDRLNWKGAVKVRLRIGMFDYVKTA</sequence>
<proteinExistence type="predicted"/>
<evidence type="ECO:0000313" key="1">
    <source>
        <dbReference type="EMBL" id="ALU12541.1"/>
    </source>
</evidence>
<evidence type="ECO:0000313" key="2">
    <source>
        <dbReference type="Proteomes" id="UP000060778"/>
    </source>
</evidence>
<gene>
    <name evidence="1" type="ORF">EYM_05005</name>
</gene>
<dbReference type="KEGG" id="iis:EYM_05005"/>
<keyword evidence="2" id="KW-1185">Reference proteome</keyword>
<dbReference type="GeneID" id="30680386"/>
<organism evidence="1 2">
    <name type="scientific">Ignicoccus islandicus DSM 13165</name>
    <dbReference type="NCBI Taxonomy" id="940295"/>
    <lineage>
        <taxon>Archaea</taxon>
        <taxon>Thermoproteota</taxon>
        <taxon>Thermoprotei</taxon>
        <taxon>Desulfurococcales</taxon>
        <taxon>Desulfurococcaceae</taxon>
        <taxon>Ignicoccus</taxon>
    </lineage>
</organism>
<dbReference type="Proteomes" id="UP000060778">
    <property type="component" value="Chromosome"/>
</dbReference>